<accession>A0A371I2K7</accession>
<sequence>MVVLIVYSDDIVITRNDFNYINKLKTSLAIVLMIKDLESLNYFLGIEVARSKKGTIMSQRKYILDLFKEIGIQRKSSGYKLSYLKSFVVCLVSQFMHSTHEKHLEAIYKVLTYLKNDLSIGLCWIVG</sequence>
<organism evidence="2 3">
    <name type="scientific">Mucuna pruriens</name>
    <name type="common">Velvet bean</name>
    <name type="synonym">Dolichos pruriens</name>
    <dbReference type="NCBI Taxonomy" id="157652"/>
    <lineage>
        <taxon>Eukaryota</taxon>
        <taxon>Viridiplantae</taxon>
        <taxon>Streptophyta</taxon>
        <taxon>Embryophyta</taxon>
        <taxon>Tracheophyta</taxon>
        <taxon>Spermatophyta</taxon>
        <taxon>Magnoliopsida</taxon>
        <taxon>eudicotyledons</taxon>
        <taxon>Gunneridae</taxon>
        <taxon>Pentapetalae</taxon>
        <taxon>rosids</taxon>
        <taxon>fabids</taxon>
        <taxon>Fabales</taxon>
        <taxon>Fabaceae</taxon>
        <taxon>Papilionoideae</taxon>
        <taxon>50 kb inversion clade</taxon>
        <taxon>NPAAA clade</taxon>
        <taxon>indigoferoid/millettioid clade</taxon>
        <taxon>Phaseoleae</taxon>
        <taxon>Mucuna</taxon>
    </lineage>
</organism>
<dbReference type="EMBL" id="QJKJ01001080">
    <property type="protein sequence ID" value="RDY09286.1"/>
    <property type="molecule type" value="Genomic_DNA"/>
</dbReference>
<dbReference type="InterPro" id="IPR013103">
    <property type="entry name" value="RVT_2"/>
</dbReference>
<dbReference type="AlphaFoldDB" id="A0A371I2K7"/>
<protein>
    <recommendedName>
        <fullName evidence="1">Reverse transcriptase Ty1/copia-type domain-containing protein</fullName>
    </recommendedName>
</protein>
<keyword evidence="3" id="KW-1185">Reference proteome</keyword>
<gene>
    <name evidence="2" type="ORF">CR513_06360</name>
</gene>
<dbReference type="Pfam" id="PF07727">
    <property type="entry name" value="RVT_2"/>
    <property type="match status" value="1"/>
</dbReference>
<evidence type="ECO:0000259" key="1">
    <source>
        <dbReference type="Pfam" id="PF07727"/>
    </source>
</evidence>
<evidence type="ECO:0000313" key="2">
    <source>
        <dbReference type="EMBL" id="RDY09286.1"/>
    </source>
</evidence>
<dbReference type="Proteomes" id="UP000257109">
    <property type="component" value="Unassembled WGS sequence"/>
</dbReference>
<name>A0A371I2K7_MUCPR</name>
<evidence type="ECO:0000313" key="3">
    <source>
        <dbReference type="Proteomes" id="UP000257109"/>
    </source>
</evidence>
<comment type="caution">
    <text evidence="2">The sequence shown here is derived from an EMBL/GenBank/DDBJ whole genome shotgun (WGS) entry which is preliminary data.</text>
</comment>
<feature type="non-terminal residue" evidence="2">
    <location>
        <position position="1"/>
    </location>
</feature>
<feature type="domain" description="Reverse transcriptase Ty1/copia-type" evidence="1">
    <location>
        <begin position="3"/>
        <end position="73"/>
    </location>
</feature>
<proteinExistence type="predicted"/>
<reference evidence="2" key="1">
    <citation type="submission" date="2018-05" db="EMBL/GenBank/DDBJ databases">
        <title>Draft genome of Mucuna pruriens seed.</title>
        <authorList>
            <person name="Nnadi N.E."/>
            <person name="Vos R."/>
            <person name="Hasami M.H."/>
            <person name="Devisetty U.K."/>
            <person name="Aguiy J.C."/>
        </authorList>
    </citation>
    <scope>NUCLEOTIDE SEQUENCE [LARGE SCALE GENOMIC DNA]</scope>
    <source>
        <strain evidence="2">JCA_2017</strain>
    </source>
</reference>